<keyword evidence="2" id="KW-1185">Reference proteome</keyword>
<gene>
    <name evidence="1" type="ORF">D6C13_04945</name>
</gene>
<reference evidence="1 2" key="1">
    <citation type="submission" date="2018-09" db="EMBL/GenBank/DDBJ databases">
        <authorList>
            <person name="Le Fleche-Mateos A."/>
        </authorList>
    </citation>
    <scope>NUCLEOTIDE SEQUENCE [LARGE SCALE GENOMIC DNA]</scope>
    <source>
        <strain evidence="1 2">DSM 27399</strain>
    </source>
</reference>
<accession>A0A419NCF7</accession>
<comment type="caution">
    <text evidence="1">The sequence shown here is derived from an EMBL/GenBank/DDBJ whole genome shotgun (WGS) entry which is preliminary data.</text>
</comment>
<organism evidence="1 2">
    <name type="scientific">Rahnella woolbedingensis</name>
    <dbReference type="NCBI Taxonomy" id="1510574"/>
    <lineage>
        <taxon>Bacteria</taxon>
        <taxon>Pseudomonadati</taxon>
        <taxon>Pseudomonadota</taxon>
        <taxon>Gammaproteobacteria</taxon>
        <taxon>Enterobacterales</taxon>
        <taxon>Yersiniaceae</taxon>
        <taxon>Rahnella</taxon>
    </lineage>
</organism>
<protein>
    <recommendedName>
        <fullName evidence="3">Apea-like HEPN domain-containing protein</fullName>
    </recommendedName>
</protein>
<name>A0A419NCF7_9GAMM</name>
<dbReference type="OrthoDB" id="7061260at2"/>
<dbReference type="RefSeq" id="WP_120131724.1">
    <property type="nucleotide sequence ID" value="NZ_RAHH01000005.1"/>
</dbReference>
<evidence type="ECO:0008006" key="3">
    <source>
        <dbReference type="Google" id="ProtNLM"/>
    </source>
</evidence>
<dbReference type="AlphaFoldDB" id="A0A419NCF7"/>
<evidence type="ECO:0000313" key="1">
    <source>
        <dbReference type="EMBL" id="RJT46034.1"/>
    </source>
</evidence>
<dbReference type="Proteomes" id="UP000284908">
    <property type="component" value="Unassembled WGS sequence"/>
</dbReference>
<dbReference type="EMBL" id="RAHH01000005">
    <property type="protein sequence ID" value="RJT46034.1"/>
    <property type="molecule type" value="Genomic_DNA"/>
</dbReference>
<proteinExistence type="predicted"/>
<sequence length="290" mass="33579">MLRFGIYGYECTKQITYANVKIIPLYTTFKEANTLSKDNNAYNLTAFLEISKNNNTEMTLTETREVIHKLEAVLSFIDHRDVIISNQLRHNETYNNLEDDYPRKIETHVRKNGGGCVIINDTFCPKSRELFIEKTMTLLLSEDTPVTEAFRKAFFKTIEVFRAKESFVDISYYLLFSALESLCRAIENDYTSKCVATPIKNVLINYGFDIKQDNPQNPQKSVMTYVHLRNALFHNGSLTATTKAGIVFKMKDYYAPLHRLLPLVLIKYTGFDDGKINWNSWLDRIPFISK</sequence>
<evidence type="ECO:0000313" key="2">
    <source>
        <dbReference type="Proteomes" id="UP000284908"/>
    </source>
</evidence>